<comment type="caution">
    <text evidence="1">The sequence shown here is derived from an EMBL/GenBank/DDBJ whole genome shotgun (WGS) entry which is preliminary data.</text>
</comment>
<gene>
    <name evidence="1" type="ORF">H9843_02430</name>
</gene>
<evidence type="ECO:0000313" key="2">
    <source>
        <dbReference type="Proteomes" id="UP000824180"/>
    </source>
</evidence>
<dbReference type="AlphaFoldDB" id="A0A9E2KTF1"/>
<sequence>MLSKLSLTFGSRQVLQEIIDKYPNRQFKMMQASVHSNKIALFDFSNETSVFKSPVEFSVLNERLSSNYRGVLYYQSFQVDNDRQKVLLNTLNKLIDDSAPLINGQALLQVNNKVESTTLVLLTAFNDFDDLMAWKETDNFKQLNGFISRDPNNTYYDEVYRSIR</sequence>
<accession>A0A9E2KTF1</accession>
<organism evidence="1 2">
    <name type="scientific">Candidatus Limosilactobacillus merdavium</name>
    <dbReference type="NCBI Taxonomy" id="2838651"/>
    <lineage>
        <taxon>Bacteria</taxon>
        <taxon>Bacillati</taxon>
        <taxon>Bacillota</taxon>
        <taxon>Bacilli</taxon>
        <taxon>Lactobacillales</taxon>
        <taxon>Lactobacillaceae</taxon>
        <taxon>Limosilactobacillus</taxon>
    </lineage>
</organism>
<reference evidence="1" key="2">
    <citation type="submission" date="2021-04" db="EMBL/GenBank/DDBJ databases">
        <authorList>
            <person name="Gilroy R."/>
        </authorList>
    </citation>
    <scope>NUCLEOTIDE SEQUENCE</scope>
    <source>
        <strain evidence="1">876</strain>
    </source>
</reference>
<protein>
    <recommendedName>
        <fullName evidence="3">ABM domain-containing protein</fullName>
    </recommendedName>
</protein>
<name>A0A9E2KTF1_9LACO</name>
<evidence type="ECO:0000313" key="1">
    <source>
        <dbReference type="EMBL" id="MBU3829749.1"/>
    </source>
</evidence>
<proteinExistence type="predicted"/>
<evidence type="ECO:0008006" key="3">
    <source>
        <dbReference type="Google" id="ProtNLM"/>
    </source>
</evidence>
<reference evidence="1" key="1">
    <citation type="journal article" date="2021" name="PeerJ">
        <title>Extensive microbial diversity within the chicken gut microbiome revealed by metagenomics and culture.</title>
        <authorList>
            <person name="Gilroy R."/>
            <person name="Ravi A."/>
            <person name="Getino M."/>
            <person name="Pursley I."/>
            <person name="Horton D.L."/>
            <person name="Alikhan N.F."/>
            <person name="Baker D."/>
            <person name="Gharbi K."/>
            <person name="Hall N."/>
            <person name="Watson M."/>
            <person name="Adriaenssens E.M."/>
            <person name="Foster-Nyarko E."/>
            <person name="Jarju S."/>
            <person name="Secka A."/>
            <person name="Antonio M."/>
            <person name="Oren A."/>
            <person name="Chaudhuri R.R."/>
            <person name="La Ragione R."/>
            <person name="Hildebrand F."/>
            <person name="Pallen M.J."/>
        </authorList>
    </citation>
    <scope>NUCLEOTIDE SEQUENCE</scope>
    <source>
        <strain evidence="1">876</strain>
    </source>
</reference>
<dbReference type="Proteomes" id="UP000824180">
    <property type="component" value="Unassembled WGS sequence"/>
</dbReference>
<dbReference type="Gene3D" id="3.30.70.100">
    <property type="match status" value="1"/>
</dbReference>
<dbReference type="EMBL" id="JAHLFK010000021">
    <property type="protein sequence ID" value="MBU3829749.1"/>
    <property type="molecule type" value="Genomic_DNA"/>
</dbReference>